<feature type="compositionally biased region" description="Low complexity" evidence="1">
    <location>
        <begin position="10"/>
        <end position="23"/>
    </location>
</feature>
<keyword evidence="3" id="KW-1185">Reference proteome</keyword>
<feature type="compositionally biased region" description="Pro residues" evidence="1">
    <location>
        <begin position="68"/>
        <end position="77"/>
    </location>
</feature>
<accession>A0A3L6RRJ0</accession>
<proteinExistence type="predicted"/>
<organism evidence="2 3">
    <name type="scientific">Panicum miliaceum</name>
    <name type="common">Proso millet</name>
    <name type="synonym">Broomcorn millet</name>
    <dbReference type="NCBI Taxonomy" id="4540"/>
    <lineage>
        <taxon>Eukaryota</taxon>
        <taxon>Viridiplantae</taxon>
        <taxon>Streptophyta</taxon>
        <taxon>Embryophyta</taxon>
        <taxon>Tracheophyta</taxon>
        <taxon>Spermatophyta</taxon>
        <taxon>Magnoliopsida</taxon>
        <taxon>Liliopsida</taxon>
        <taxon>Poales</taxon>
        <taxon>Poaceae</taxon>
        <taxon>PACMAD clade</taxon>
        <taxon>Panicoideae</taxon>
        <taxon>Panicodae</taxon>
        <taxon>Paniceae</taxon>
        <taxon>Panicinae</taxon>
        <taxon>Panicum</taxon>
        <taxon>Panicum sect. Panicum</taxon>
    </lineage>
</organism>
<feature type="region of interest" description="Disordered" evidence="1">
    <location>
        <begin position="1"/>
        <end position="42"/>
    </location>
</feature>
<protein>
    <submittedName>
        <fullName evidence="2">Uncharacterized protein</fullName>
    </submittedName>
</protein>
<name>A0A3L6RRJ0_PANMI</name>
<evidence type="ECO:0000256" key="1">
    <source>
        <dbReference type="SAM" id="MobiDB-lite"/>
    </source>
</evidence>
<sequence length="175" mass="18566">MNSGDEMDTSSSSCSQSSSLSSSKPGSLPRAQNREPILSSTPWMCGLVDVEVECMISRARDSFSRPESWPPPHPSLRPPRGARATPPVPKSGGGCEDDPSSPHQAAQPHMKTGRNSTEEWASCRSGRDERLTAGSPAKDWPEIGIAGENTRELELVILSASGVPAKPNSASLNIS</sequence>
<evidence type="ECO:0000313" key="2">
    <source>
        <dbReference type="EMBL" id="RLN07990.1"/>
    </source>
</evidence>
<dbReference type="Proteomes" id="UP000275267">
    <property type="component" value="Unassembled WGS sequence"/>
</dbReference>
<comment type="caution">
    <text evidence="2">The sequence shown here is derived from an EMBL/GenBank/DDBJ whole genome shotgun (WGS) entry which is preliminary data.</text>
</comment>
<evidence type="ECO:0000313" key="3">
    <source>
        <dbReference type="Proteomes" id="UP000275267"/>
    </source>
</evidence>
<gene>
    <name evidence="2" type="ORF">C2845_PM11G18600</name>
</gene>
<dbReference type="AlphaFoldDB" id="A0A3L6RRJ0"/>
<reference evidence="3" key="1">
    <citation type="journal article" date="2019" name="Nat. Commun.">
        <title>The genome of broomcorn millet.</title>
        <authorList>
            <person name="Zou C."/>
            <person name="Miki D."/>
            <person name="Li D."/>
            <person name="Tang Q."/>
            <person name="Xiao L."/>
            <person name="Rajput S."/>
            <person name="Deng P."/>
            <person name="Jia W."/>
            <person name="Huang R."/>
            <person name="Zhang M."/>
            <person name="Sun Y."/>
            <person name="Hu J."/>
            <person name="Fu X."/>
            <person name="Schnable P.S."/>
            <person name="Li F."/>
            <person name="Zhang H."/>
            <person name="Feng B."/>
            <person name="Zhu X."/>
            <person name="Liu R."/>
            <person name="Schnable J.C."/>
            <person name="Zhu J.-K."/>
            <person name="Zhang H."/>
        </authorList>
    </citation>
    <scope>NUCLEOTIDE SEQUENCE [LARGE SCALE GENOMIC DNA]</scope>
</reference>
<dbReference type="EMBL" id="PQIB02000007">
    <property type="protein sequence ID" value="RLN07990.1"/>
    <property type="molecule type" value="Genomic_DNA"/>
</dbReference>
<feature type="region of interest" description="Disordered" evidence="1">
    <location>
        <begin position="60"/>
        <end position="145"/>
    </location>
</feature>